<dbReference type="eggNOG" id="ENOG502QRU6">
    <property type="taxonomic scope" value="Eukaryota"/>
</dbReference>
<dbReference type="PANTHER" id="PTHR10388">
    <property type="entry name" value="EUKARYOTIC TRANSLATION INITIATION FACTOR SUI1"/>
    <property type="match status" value="1"/>
</dbReference>
<reference evidence="2" key="1">
    <citation type="journal article" date="2013" name="Nat. Biotechnol.">
        <title>Draft genome sequence of chickpea (Cicer arietinum) provides a resource for trait improvement.</title>
        <authorList>
            <person name="Varshney R.K."/>
            <person name="Song C."/>
            <person name="Saxena R.K."/>
            <person name="Azam S."/>
            <person name="Yu S."/>
            <person name="Sharpe A.G."/>
            <person name="Cannon S."/>
            <person name="Baek J."/>
            <person name="Rosen B.D."/>
            <person name="Tar'an B."/>
            <person name="Millan T."/>
            <person name="Zhang X."/>
            <person name="Ramsay L.D."/>
            <person name="Iwata A."/>
            <person name="Wang Y."/>
            <person name="Nelson W."/>
            <person name="Farmer A.D."/>
            <person name="Gaur P.M."/>
            <person name="Soderlund C."/>
            <person name="Penmetsa R.V."/>
            <person name="Xu C."/>
            <person name="Bharti A.K."/>
            <person name="He W."/>
            <person name="Winter P."/>
            <person name="Zhao S."/>
            <person name="Hane J.K."/>
            <person name="Carrasquilla-Garcia N."/>
            <person name="Condie J.A."/>
            <person name="Upadhyaya H.D."/>
            <person name="Luo M.C."/>
            <person name="Thudi M."/>
            <person name="Gowda C.L."/>
            <person name="Singh N.P."/>
            <person name="Lichtenzveig J."/>
            <person name="Gali K.K."/>
            <person name="Rubio J."/>
            <person name="Nadarajan N."/>
            <person name="Dolezel J."/>
            <person name="Bansal K.C."/>
            <person name="Xu X."/>
            <person name="Edwards D."/>
            <person name="Zhang G."/>
            <person name="Kahl G."/>
            <person name="Gil J."/>
            <person name="Singh K.B."/>
            <person name="Datta S.K."/>
            <person name="Jackson S.A."/>
            <person name="Wang J."/>
            <person name="Cook D.R."/>
        </authorList>
    </citation>
    <scope>NUCLEOTIDE SEQUENCE [LARGE SCALE GENOMIC DNA]</scope>
    <source>
        <strain evidence="2">cv. CDC Frontier</strain>
    </source>
</reference>
<dbReference type="GO" id="GO:0003723">
    <property type="term" value="F:RNA binding"/>
    <property type="evidence" value="ECO:0007669"/>
    <property type="project" value="InterPro"/>
</dbReference>
<evidence type="ECO:0000313" key="4">
    <source>
        <dbReference type="RefSeq" id="XP_004512825.1"/>
    </source>
</evidence>
<evidence type="ECO:0000313" key="5">
    <source>
        <dbReference type="RefSeq" id="XP_027193450.1"/>
    </source>
</evidence>
<dbReference type="KEGG" id="cam:101492617"/>
<dbReference type="OrthoDB" id="1926485at2759"/>
<dbReference type="STRING" id="3827.A0A1S2Z0F1"/>
<gene>
    <name evidence="3 4 5" type="primary">LOC101492617</name>
</gene>
<protein>
    <submittedName>
        <fullName evidence="3 4">APO protein 3, mitochondrial-like</fullName>
    </submittedName>
</protein>
<name>A0A1S2Z0F1_CICAR</name>
<dbReference type="RefSeq" id="XP_027193450.1">
    <property type="nucleotide sequence ID" value="XM_027337649.1"/>
</dbReference>
<proteinExistence type="predicted"/>
<dbReference type="RefSeq" id="XP_004512824.1">
    <property type="nucleotide sequence ID" value="XM_004512767.3"/>
</dbReference>
<accession>A0A1S2Z0F1</accession>
<dbReference type="RefSeq" id="XP_004512825.1">
    <property type="nucleotide sequence ID" value="XM_004512768.3"/>
</dbReference>
<dbReference type="InterPro" id="IPR023342">
    <property type="entry name" value="APO_dom"/>
</dbReference>
<feature type="domain" description="APO" evidence="1">
    <location>
        <begin position="296"/>
        <end position="383"/>
    </location>
</feature>
<dbReference type="Proteomes" id="UP000087171">
    <property type="component" value="Chromosome Ca8"/>
</dbReference>
<sequence>MMLPRLVQTILKQLIISHHRVIPITTRTPFGALYSTLSTCDEFLKKKLNKFERKPLVTSINELKREGRKKKKERQKVDEIILQPPENGLLVRKLIPVANQVYAARSELWSTVSTLVNYIAIYTCCICGEVHVGDPPHKIRTCNVRGSLSSKEHSWVKGGIEHVLPHVESFHLYDRVGRAVSHNEMLLVDRIPAIVELCVQAGVDIPEYPTRRRTYPVYCVAGRIIDFEKRFPKEISLDKDIDERGFPYNKKRLNQDTNAMEMHCDDIQAVAVRGMKAWKKMCIGATKLMEKYAVQTCGYCSEVQVGPKGHRVRNCQAYKHQMRDGQHAWQEATINDFIPPVYVYHIQDQQQQGKPLVNELKRYYGMLPAVVELFSQGGAPVEKNYAHTMRVDVVVPEMDEEKWVV</sequence>
<reference evidence="3 4" key="2">
    <citation type="submission" date="2025-04" db="UniProtKB">
        <authorList>
            <consortium name="RefSeq"/>
        </authorList>
    </citation>
    <scope>IDENTIFICATION</scope>
    <source>
        <tissue evidence="3 4">Etiolated seedlings</tissue>
    </source>
</reference>
<evidence type="ECO:0000259" key="1">
    <source>
        <dbReference type="PROSITE" id="PS51499"/>
    </source>
</evidence>
<organism evidence="2 3">
    <name type="scientific">Cicer arietinum</name>
    <name type="common">Chickpea</name>
    <name type="synonym">Garbanzo</name>
    <dbReference type="NCBI Taxonomy" id="3827"/>
    <lineage>
        <taxon>Eukaryota</taxon>
        <taxon>Viridiplantae</taxon>
        <taxon>Streptophyta</taxon>
        <taxon>Embryophyta</taxon>
        <taxon>Tracheophyta</taxon>
        <taxon>Spermatophyta</taxon>
        <taxon>Magnoliopsida</taxon>
        <taxon>eudicotyledons</taxon>
        <taxon>Gunneridae</taxon>
        <taxon>Pentapetalae</taxon>
        <taxon>rosids</taxon>
        <taxon>fabids</taxon>
        <taxon>Fabales</taxon>
        <taxon>Fabaceae</taxon>
        <taxon>Papilionoideae</taxon>
        <taxon>50 kb inversion clade</taxon>
        <taxon>NPAAA clade</taxon>
        <taxon>Hologalegina</taxon>
        <taxon>IRL clade</taxon>
        <taxon>Cicereae</taxon>
        <taxon>Cicer</taxon>
    </lineage>
</organism>
<dbReference type="AlphaFoldDB" id="A0A1S2Z0F1"/>
<dbReference type="GeneID" id="101492617"/>
<feature type="domain" description="APO" evidence="1">
    <location>
        <begin position="123"/>
        <end position="207"/>
    </location>
</feature>
<dbReference type="Pfam" id="PF05634">
    <property type="entry name" value="APO_RNA-bind"/>
    <property type="match status" value="2"/>
</dbReference>
<dbReference type="RefSeq" id="XP_073220773.1">
    <property type="nucleotide sequence ID" value="XM_073364672.1"/>
</dbReference>
<dbReference type="PaxDb" id="3827-XP_004512824.1"/>
<evidence type="ECO:0000313" key="2">
    <source>
        <dbReference type="Proteomes" id="UP000087171"/>
    </source>
</evidence>
<dbReference type="PROSITE" id="PS51499">
    <property type="entry name" value="APO"/>
    <property type="match status" value="2"/>
</dbReference>
<evidence type="ECO:0000313" key="3">
    <source>
        <dbReference type="RefSeq" id="XP_004512824.1"/>
    </source>
</evidence>
<keyword evidence="2" id="KW-1185">Reference proteome</keyword>